<sequence length="130" mass="15250">MNTNAQINYNEVDTFPKFARVTVRILIEILKTLMKKNEAPILMVGGKHIYLQEHVMKIFGFGQRKERQLRANGEIEYMISKNGTDIFYFEEHIEDYIARNFVSSKSSEGARIRKQRTERFKNTEVKIDSG</sequence>
<reference evidence="2" key="1">
    <citation type="submission" date="2018-02" db="EMBL/GenBank/DDBJ databases">
        <authorList>
            <person name="Clavel T."/>
            <person name="Strowig T."/>
        </authorList>
    </citation>
    <scope>NUCLEOTIDE SEQUENCE [LARGE SCALE GENOMIC DNA]</scope>
    <source>
        <strain evidence="2">DSM 100764</strain>
    </source>
</reference>
<proteinExistence type="predicted"/>
<organism evidence="1 2">
    <name type="scientific">Paramuribaculum intestinale</name>
    <dbReference type="NCBI Taxonomy" id="2094151"/>
    <lineage>
        <taxon>Bacteria</taxon>
        <taxon>Pseudomonadati</taxon>
        <taxon>Bacteroidota</taxon>
        <taxon>Bacteroidia</taxon>
        <taxon>Bacteroidales</taxon>
        <taxon>Muribaculaceae</taxon>
        <taxon>Paramuribaculum</taxon>
    </lineage>
</organism>
<accession>A0A2V1ISQ0</accession>
<name>A0A2V1ISQ0_9BACT</name>
<protein>
    <submittedName>
        <fullName evidence="1">Uncharacterized protein</fullName>
    </submittedName>
</protein>
<dbReference type="Proteomes" id="UP000244925">
    <property type="component" value="Unassembled WGS sequence"/>
</dbReference>
<gene>
    <name evidence="1" type="ORF">C5O25_12875</name>
</gene>
<dbReference type="EMBL" id="PUBV01000081">
    <property type="protein sequence ID" value="PWB05167.1"/>
    <property type="molecule type" value="Genomic_DNA"/>
</dbReference>
<dbReference type="RefSeq" id="WP_107037094.1">
    <property type="nucleotide sequence ID" value="NZ_CAONOM010000002.1"/>
</dbReference>
<evidence type="ECO:0000313" key="2">
    <source>
        <dbReference type="Proteomes" id="UP000244925"/>
    </source>
</evidence>
<comment type="caution">
    <text evidence="1">The sequence shown here is derived from an EMBL/GenBank/DDBJ whole genome shotgun (WGS) entry which is preliminary data.</text>
</comment>
<evidence type="ECO:0000313" key="1">
    <source>
        <dbReference type="EMBL" id="PWB05167.1"/>
    </source>
</evidence>
<keyword evidence="2" id="KW-1185">Reference proteome</keyword>
<dbReference type="AlphaFoldDB" id="A0A2V1ISQ0"/>